<evidence type="ECO:0000259" key="6">
    <source>
        <dbReference type="PROSITE" id="PS51011"/>
    </source>
</evidence>
<name>A0A9K3CXS3_9EUKA</name>
<dbReference type="InterPro" id="IPR036431">
    <property type="entry name" value="ARID_dom_sf"/>
</dbReference>
<dbReference type="SUPFAM" id="SSF46774">
    <property type="entry name" value="ARID-like"/>
    <property type="match status" value="1"/>
</dbReference>
<feature type="domain" description="ARID" evidence="6">
    <location>
        <begin position="1"/>
        <end position="89"/>
    </location>
</feature>
<keyword evidence="1" id="KW-0805">Transcription regulation</keyword>
<keyword evidence="3" id="KW-0804">Transcription</keyword>
<dbReference type="SMART" id="SM00501">
    <property type="entry name" value="BRIGHT"/>
    <property type="match status" value="1"/>
</dbReference>
<dbReference type="Proteomes" id="UP000265618">
    <property type="component" value="Unassembled WGS sequence"/>
</dbReference>
<evidence type="ECO:0000256" key="5">
    <source>
        <dbReference type="SAM" id="MobiDB-lite"/>
    </source>
</evidence>
<feature type="region of interest" description="Disordered" evidence="5">
    <location>
        <begin position="118"/>
        <end position="183"/>
    </location>
</feature>
<reference evidence="7 8" key="1">
    <citation type="journal article" date="2018" name="PLoS ONE">
        <title>The draft genome of Kipferlia bialata reveals reductive genome evolution in fornicate parasites.</title>
        <authorList>
            <person name="Tanifuji G."/>
            <person name="Takabayashi S."/>
            <person name="Kume K."/>
            <person name="Takagi M."/>
            <person name="Nakayama T."/>
            <person name="Kamikawa R."/>
            <person name="Inagaki Y."/>
            <person name="Hashimoto T."/>
        </authorList>
    </citation>
    <scope>NUCLEOTIDE SEQUENCE [LARGE SCALE GENOMIC DNA]</scope>
    <source>
        <strain evidence="7">NY0173</strain>
    </source>
</reference>
<gene>
    <name evidence="7" type="ORF">KIPB_006934</name>
</gene>
<organism evidence="7 8">
    <name type="scientific">Kipferlia bialata</name>
    <dbReference type="NCBI Taxonomy" id="797122"/>
    <lineage>
        <taxon>Eukaryota</taxon>
        <taxon>Metamonada</taxon>
        <taxon>Carpediemonas-like organisms</taxon>
        <taxon>Kipferlia</taxon>
    </lineage>
</organism>
<accession>A0A9K3CXS3</accession>
<proteinExistence type="predicted"/>
<dbReference type="GO" id="GO:0005634">
    <property type="term" value="C:nucleus"/>
    <property type="evidence" value="ECO:0007669"/>
    <property type="project" value="TreeGrafter"/>
</dbReference>
<keyword evidence="4" id="KW-0539">Nucleus</keyword>
<dbReference type="InterPro" id="IPR045147">
    <property type="entry name" value="ARI3A/B/C"/>
</dbReference>
<feature type="non-terminal residue" evidence="7">
    <location>
        <position position="1"/>
    </location>
</feature>
<evidence type="ECO:0000313" key="7">
    <source>
        <dbReference type="EMBL" id="GIQ85293.1"/>
    </source>
</evidence>
<dbReference type="OrthoDB" id="338531at2759"/>
<dbReference type="EMBL" id="BDIP01001868">
    <property type="protein sequence ID" value="GIQ85293.1"/>
    <property type="molecule type" value="Genomic_DNA"/>
</dbReference>
<protein>
    <recommendedName>
        <fullName evidence="6">ARID domain-containing protein</fullName>
    </recommendedName>
</protein>
<dbReference type="GO" id="GO:0006357">
    <property type="term" value="P:regulation of transcription by RNA polymerase II"/>
    <property type="evidence" value="ECO:0007669"/>
    <property type="project" value="InterPro"/>
</dbReference>
<feature type="region of interest" description="Disordered" evidence="5">
    <location>
        <begin position="273"/>
        <end position="293"/>
    </location>
</feature>
<keyword evidence="2" id="KW-0238">DNA-binding</keyword>
<dbReference type="CDD" id="cd16100">
    <property type="entry name" value="ARID"/>
    <property type="match status" value="1"/>
</dbReference>
<evidence type="ECO:0000256" key="1">
    <source>
        <dbReference type="ARBA" id="ARBA00023015"/>
    </source>
</evidence>
<evidence type="ECO:0000313" key="8">
    <source>
        <dbReference type="Proteomes" id="UP000265618"/>
    </source>
</evidence>
<evidence type="ECO:0000256" key="2">
    <source>
        <dbReference type="ARBA" id="ARBA00023125"/>
    </source>
</evidence>
<feature type="compositionally biased region" description="Basic and acidic residues" evidence="5">
    <location>
        <begin position="133"/>
        <end position="163"/>
    </location>
</feature>
<dbReference type="PROSITE" id="PS51011">
    <property type="entry name" value="ARID"/>
    <property type="match status" value="1"/>
</dbReference>
<dbReference type="SMART" id="SM01014">
    <property type="entry name" value="ARID"/>
    <property type="match status" value="1"/>
</dbReference>
<dbReference type="Pfam" id="PF01388">
    <property type="entry name" value="ARID"/>
    <property type="match status" value="1"/>
</dbReference>
<comment type="caution">
    <text evidence="7">The sequence shown here is derived from an EMBL/GenBank/DDBJ whole genome shotgun (WGS) entry which is preliminary data.</text>
</comment>
<dbReference type="AlphaFoldDB" id="A0A9K3CXS3"/>
<evidence type="ECO:0000256" key="4">
    <source>
        <dbReference type="ARBA" id="ARBA00023242"/>
    </source>
</evidence>
<feature type="compositionally biased region" description="Basic residues" evidence="5">
    <location>
        <begin position="164"/>
        <end position="173"/>
    </location>
</feature>
<keyword evidence="8" id="KW-1185">Reference proteome</keyword>
<evidence type="ECO:0000256" key="3">
    <source>
        <dbReference type="ARBA" id="ARBA00023163"/>
    </source>
</evidence>
<dbReference type="InterPro" id="IPR001606">
    <property type="entry name" value="ARID_dom"/>
</dbReference>
<dbReference type="PANTHER" id="PTHR15348">
    <property type="entry name" value="AT-RICH INTERACTIVE DOMAIN-CONTAINING PROTEIN ARID DOMAIN- CONTAINING PROTEIN DEAD RINGER PROTEIN B-CELL REGULATOR OF IGH TRANSCRIPTION BRIGHT"/>
    <property type="match status" value="1"/>
</dbReference>
<dbReference type="Gene3D" id="1.10.150.60">
    <property type="entry name" value="ARID DNA-binding domain"/>
    <property type="match status" value="1"/>
</dbReference>
<dbReference type="PANTHER" id="PTHR15348:SF0">
    <property type="entry name" value="PROTEIN DEAD RINGER"/>
    <property type="match status" value="1"/>
</dbReference>
<sequence length="358" mass="39020">QTFVARLRMLHEARGFPLKKVPVVGHKELDLYNLFMSVQRKGGIRSVQDRKLFREIGKELNLPASVTNMGYQLRSKYEQILLPFLNELTAEFCKDSTALPPDSTPALMRVVVPSAHTTTPAVPSSAEPLWTDTTDRQAPKTSYKPRETPQKERERERERETPVKKTKTTRRRTGLAALSAPVSPSSSITINGVALVPVTELDQLRQSVLSVLNSQARQIQALQREVASLKADRHSGYTPVITASPAELQTQTEIAGEGETPVIVGPLGVKRGREREGEGEIDGEAPVQREREREQVYETTVGTVGTVGSLPPPPEGVLSPVAAPDASLPLAAIPMTSNTIPMISDMPSVGVAPPTIHP</sequence>
<dbReference type="GO" id="GO:0003677">
    <property type="term" value="F:DNA binding"/>
    <property type="evidence" value="ECO:0007669"/>
    <property type="project" value="UniProtKB-KW"/>
</dbReference>